<name>A0A5K7XE10_9BACT</name>
<dbReference type="NCBIfam" id="NF040606">
    <property type="entry name" value="CytoC_perox"/>
    <property type="match status" value="1"/>
</dbReference>
<dbReference type="PROSITE" id="PS51007">
    <property type="entry name" value="CYTC"/>
    <property type="match status" value="1"/>
</dbReference>
<sequence>MEANGWTANERLDFYFSRQGSQLVPYSWFLSLEKADSEELFSGDAHIRKLGFIPHERHPVRNPDGLPIGFVLDSSAPPVEVKKGFLGPDYSMDHYPTGDWLGLTCAACHTSELTFKGETYRIDGGAAMADVESLLSELARALRATAEDDNKYGRFEQRIRQAAAGDIDTTGLREELTAYTPVMEKLVARNKATHPYGLGRLDAFGAILNQICEASLGIPENHREANAPVSYPFLWDTPMLDWVQWNSSVEKPIFRNVGEVLGVFAHAQLTGKPESGQFESSARLNYLHRLELQMRRLQSPKWPSPLGEIDITKAARGRELFAQNCAQCHNMRDDQGQFEMTSPNSLGHTFIRTTAVPFQKIGTDQQMIVNFITRTAKPGDLAGVLALDSNETKAKLSAFQDTVSKFGLPPLEIEGKVPAAMLLGAAVSGVIERDLAGELRNRSEAEKREIREDLEGHRDGGFPPLLGAGYKARPLNGVWATAPYGHAGAVPNLYQWLLPEEKRADNFFVGSREFDPIHVGFSTEPHGDAFHFRTHDDQGNPIPGNSNRGHSGPGKTDFSDEQRWQIIEYLKSQ</sequence>
<dbReference type="PANTHER" id="PTHR30600">
    <property type="entry name" value="CYTOCHROME C PEROXIDASE-RELATED"/>
    <property type="match status" value="1"/>
</dbReference>
<evidence type="ECO:0000313" key="8">
    <source>
        <dbReference type="Proteomes" id="UP000326837"/>
    </source>
</evidence>
<keyword evidence="3 4" id="KW-0408">Iron</keyword>
<dbReference type="InterPro" id="IPR047758">
    <property type="entry name" value="CytoC_perox"/>
</dbReference>
<evidence type="ECO:0000256" key="3">
    <source>
        <dbReference type="ARBA" id="ARBA00023004"/>
    </source>
</evidence>
<evidence type="ECO:0000256" key="1">
    <source>
        <dbReference type="ARBA" id="ARBA00022617"/>
    </source>
</evidence>
<evidence type="ECO:0000256" key="5">
    <source>
        <dbReference type="SAM" id="MobiDB-lite"/>
    </source>
</evidence>
<dbReference type="GO" id="GO:0020037">
    <property type="term" value="F:heme binding"/>
    <property type="evidence" value="ECO:0007669"/>
    <property type="project" value="InterPro"/>
</dbReference>
<gene>
    <name evidence="7" type="ORF">PLANPX_3909</name>
</gene>
<evidence type="ECO:0000259" key="6">
    <source>
        <dbReference type="PROSITE" id="PS51007"/>
    </source>
</evidence>
<dbReference type="InterPro" id="IPR009056">
    <property type="entry name" value="Cyt_c-like_dom"/>
</dbReference>
<dbReference type="Gene3D" id="1.10.760.10">
    <property type="entry name" value="Cytochrome c-like domain"/>
    <property type="match status" value="1"/>
</dbReference>
<dbReference type="InterPro" id="IPR051395">
    <property type="entry name" value="Cytochrome_c_Peroxidase/MauG"/>
</dbReference>
<keyword evidence="2 4" id="KW-0479">Metal-binding</keyword>
<dbReference type="GO" id="GO:0004130">
    <property type="term" value="F:cytochrome-c peroxidase activity"/>
    <property type="evidence" value="ECO:0007669"/>
    <property type="project" value="TreeGrafter"/>
</dbReference>
<dbReference type="GO" id="GO:0046872">
    <property type="term" value="F:metal ion binding"/>
    <property type="evidence" value="ECO:0007669"/>
    <property type="project" value="UniProtKB-KW"/>
</dbReference>
<dbReference type="KEGG" id="lpav:PLANPX_3909"/>
<dbReference type="SUPFAM" id="SSF46626">
    <property type="entry name" value="Cytochrome c"/>
    <property type="match status" value="1"/>
</dbReference>
<organism evidence="7 8">
    <name type="scientific">Lacipirellula parvula</name>
    <dbReference type="NCBI Taxonomy" id="2650471"/>
    <lineage>
        <taxon>Bacteria</taxon>
        <taxon>Pseudomonadati</taxon>
        <taxon>Planctomycetota</taxon>
        <taxon>Planctomycetia</taxon>
        <taxon>Pirellulales</taxon>
        <taxon>Lacipirellulaceae</taxon>
        <taxon>Lacipirellula</taxon>
    </lineage>
</organism>
<protein>
    <recommendedName>
        <fullName evidence="6">Cytochrome c domain-containing protein</fullName>
    </recommendedName>
</protein>
<reference evidence="8" key="1">
    <citation type="submission" date="2019-10" db="EMBL/GenBank/DDBJ databases">
        <title>Lacipirellula parvula gen. nov., sp. nov., representing a lineage of planctomycetes widespread in freshwater anoxic habitats, and description of the family Lacipirellulaceae.</title>
        <authorList>
            <person name="Dedysh S.N."/>
            <person name="Kulichevskaya I.S."/>
            <person name="Beletsky A.V."/>
            <person name="Rakitin A.L."/>
            <person name="Mardanov A.V."/>
            <person name="Ivanova A.A."/>
            <person name="Saltykova V.X."/>
            <person name="Rijpstra W.I.C."/>
            <person name="Sinninghe Damste J.S."/>
            <person name="Ravin N.V."/>
        </authorList>
    </citation>
    <scope>NUCLEOTIDE SEQUENCE [LARGE SCALE GENOMIC DNA]</scope>
    <source>
        <strain evidence="8">PX69</strain>
    </source>
</reference>
<dbReference type="GO" id="GO:0009055">
    <property type="term" value="F:electron transfer activity"/>
    <property type="evidence" value="ECO:0007669"/>
    <property type="project" value="InterPro"/>
</dbReference>
<dbReference type="EMBL" id="AP021861">
    <property type="protein sequence ID" value="BBO34297.1"/>
    <property type="molecule type" value="Genomic_DNA"/>
</dbReference>
<dbReference type="Pfam" id="PF21419">
    <property type="entry name" value="RoxA-like_Cyt-c"/>
    <property type="match status" value="1"/>
</dbReference>
<accession>A0A5K7XE10</accession>
<feature type="region of interest" description="Disordered" evidence="5">
    <location>
        <begin position="533"/>
        <end position="558"/>
    </location>
</feature>
<dbReference type="Proteomes" id="UP000326837">
    <property type="component" value="Chromosome"/>
</dbReference>
<feature type="domain" description="Cytochrome c" evidence="6">
    <location>
        <begin position="312"/>
        <end position="404"/>
    </location>
</feature>
<keyword evidence="8" id="KW-1185">Reference proteome</keyword>
<evidence type="ECO:0000256" key="2">
    <source>
        <dbReference type="ARBA" id="ARBA00022723"/>
    </source>
</evidence>
<dbReference type="AlphaFoldDB" id="A0A5K7XE10"/>
<dbReference type="InterPro" id="IPR036909">
    <property type="entry name" value="Cyt_c-like_dom_sf"/>
</dbReference>
<proteinExistence type="predicted"/>
<dbReference type="RefSeq" id="WP_152099903.1">
    <property type="nucleotide sequence ID" value="NZ_AP021861.1"/>
</dbReference>
<keyword evidence="1 4" id="KW-0349">Heme</keyword>
<dbReference type="PANTHER" id="PTHR30600:SF9">
    <property type="entry name" value="BLR7738 PROTEIN"/>
    <property type="match status" value="1"/>
</dbReference>
<evidence type="ECO:0000313" key="7">
    <source>
        <dbReference type="EMBL" id="BBO34297.1"/>
    </source>
</evidence>
<evidence type="ECO:0000256" key="4">
    <source>
        <dbReference type="PROSITE-ProRule" id="PRU00433"/>
    </source>
</evidence>